<name>R9PQN9_AGAAL</name>
<reference evidence="4" key="1">
    <citation type="journal article" date="2013" name="Genome Announc.">
        <title>Draft Genome Sequence of Agarivorans albus Strain MKT 106T, an Agarolytic Marine Bacterium.</title>
        <authorList>
            <person name="Yasuike M."/>
            <person name="Nakamura Y."/>
            <person name="Kai W."/>
            <person name="Fujiwara A."/>
            <person name="Fukui Y."/>
            <person name="Satomi M."/>
            <person name="Sano M."/>
        </authorList>
    </citation>
    <scope>NUCLEOTIDE SEQUENCE [LARGE SCALE GENOMIC DNA]</scope>
</reference>
<sequence length="343" mass="38811">MSSKNLKVVAVGAGYFSQFHYEAWQRVVGAEVVGNCNRHIEAANEIGQRYGIAQQSDNLAQLIEQTQPDIVDIITPPHTHLQQLEIVCEAGVDAIIQKPFGESLAQAKQLTAMAKQAGIKLIVHENFRFMPWYRKIKQLLDDKVLGQLLNVQFNLRPGDGQGPEAYLERQPYFQQMEKFLVHETAIHLVDTFRYLFGEVENVYASLRKCNPVIAGEDAGLIVFGLAGQLQAVFDGNRLLDHKADNKRTTMGEMLIEGSQASLRLDGDANIFLRNFGDNNEQQIDYSWQAKNFGGDCVYQLIEHVVAHYQHGAELENLAQQYLRNIEIENAIYQSHQQQKRVSI</sequence>
<feature type="domain" description="Gfo/Idh/MocA-like oxidoreductase N-terminal" evidence="2">
    <location>
        <begin position="6"/>
        <end position="123"/>
    </location>
</feature>
<dbReference type="STRING" id="1331007.AALB_0486"/>
<dbReference type="AlphaFoldDB" id="R9PQN9"/>
<dbReference type="InterPro" id="IPR051317">
    <property type="entry name" value="Gfo/Idh/MocA_oxidoreduct"/>
</dbReference>
<dbReference type="EMBL" id="BARX01000002">
    <property type="protein sequence ID" value="GAD00406.1"/>
    <property type="molecule type" value="Genomic_DNA"/>
</dbReference>
<organism evidence="4 5">
    <name type="scientific">Agarivorans albus MKT 106</name>
    <dbReference type="NCBI Taxonomy" id="1331007"/>
    <lineage>
        <taxon>Bacteria</taxon>
        <taxon>Pseudomonadati</taxon>
        <taxon>Pseudomonadota</taxon>
        <taxon>Gammaproteobacteria</taxon>
        <taxon>Alteromonadales</taxon>
        <taxon>Alteromonadaceae</taxon>
        <taxon>Agarivorans</taxon>
    </lineage>
</organism>
<evidence type="ECO:0000259" key="2">
    <source>
        <dbReference type="Pfam" id="PF01408"/>
    </source>
</evidence>
<keyword evidence="1" id="KW-0732">Signal</keyword>
<dbReference type="SUPFAM" id="SSF51735">
    <property type="entry name" value="NAD(P)-binding Rossmann-fold domains"/>
    <property type="match status" value="1"/>
</dbReference>
<dbReference type="Proteomes" id="UP000014461">
    <property type="component" value="Unassembled WGS sequence"/>
</dbReference>
<dbReference type="Gene3D" id="3.40.50.720">
    <property type="entry name" value="NAD(P)-binding Rossmann-like Domain"/>
    <property type="match status" value="1"/>
</dbReference>
<dbReference type="OrthoDB" id="9781031at2"/>
<dbReference type="PANTHER" id="PTHR43708">
    <property type="entry name" value="CONSERVED EXPRESSED OXIDOREDUCTASE (EUROFUNG)"/>
    <property type="match status" value="1"/>
</dbReference>
<dbReference type="RefSeq" id="WP_016400174.1">
    <property type="nucleotide sequence ID" value="NZ_BARX01000002.1"/>
</dbReference>
<evidence type="ECO:0000256" key="1">
    <source>
        <dbReference type="ARBA" id="ARBA00022729"/>
    </source>
</evidence>
<dbReference type="InterPro" id="IPR055170">
    <property type="entry name" value="GFO_IDH_MocA-like_dom"/>
</dbReference>
<proteinExistence type="predicted"/>
<keyword evidence="5" id="KW-1185">Reference proteome</keyword>
<dbReference type="GO" id="GO:0000166">
    <property type="term" value="F:nucleotide binding"/>
    <property type="evidence" value="ECO:0007669"/>
    <property type="project" value="InterPro"/>
</dbReference>
<feature type="domain" description="GFO/IDH/MocA-like oxidoreductase" evidence="3">
    <location>
        <begin position="133"/>
        <end position="251"/>
    </location>
</feature>
<evidence type="ECO:0000313" key="5">
    <source>
        <dbReference type="Proteomes" id="UP000014461"/>
    </source>
</evidence>
<dbReference type="InterPro" id="IPR036291">
    <property type="entry name" value="NAD(P)-bd_dom_sf"/>
</dbReference>
<dbReference type="SUPFAM" id="SSF55347">
    <property type="entry name" value="Glyceraldehyde-3-phosphate dehydrogenase-like, C-terminal domain"/>
    <property type="match status" value="1"/>
</dbReference>
<dbReference type="Pfam" id="PF22725">
    <property type="entry name" value="GFO_IDH_MocA_C3"/>
    <property type="match status" value="1"/>
</dbReference>
<evidence type="ECO:0000313" key="4">
    <source>
        <dbReference type="EMBL" id="GAD00406.1"/>
    </source>
</evidence>
<dbReference type="InterPro" id="IPR000683">
    <property type="entry name" value="Gfo/Idh/MocA-like_OxRdtase_N"/>
</dbReference>
<dbReference type="PANTHER" id="PTHR43708:SF8">
    <property type="entry name" value="OXIDOREDUCTASE"/>
    <property type="match status" value="1"/>
</dbReference>
<protein>
    <submittedName>
        <fullName evidence="4">Oxidoreductase</fullName>
    </submittedName>
</protein>
<accession>R9PQN9</accession>
<gene>
    <name evidence="4" type="ORF">AALB_0486</name>
</gene>
<dbReference type="Gene3D" id="3.30.360.10">
    <property type="entry name" value="Dihydrodipicolinate Reductase, domain 2"/>
    <property type="match status" value="1"/>
</dbReference>
<dbReference type="Pfam" id="PF01408">
    <property type="entry name" value="GFO_IDH_MocA"/>
    <property type="match status" value="1"/>
</dbReference>
<comment type="caution">
    <text evidence="4">The sequence shown here is derived from an EMBL/GenBank/DDBJ whole genome shotgun (WGS) entry which is preliminary data.</text>
</comment>
<evidence type="ECO:0000259" key="3">
    <source>
        <dbReference type="Pfam" id="PF22725"/>
    </source>
</evidence>